<proteinExistence type="predicted"/>
<evidence type="ECO:0000313" key="2">
    <source>
        <dbReference type="Proteomes" id="UP000769528"/>
    </source>
</evidence>
<accession>A0A9P8PMS3</accession>
<reference evidence="1" key="1">
    <citation type="journal article" date="2021" name="Open Biol.">
        <title>Shared evolutionary footprints suggest mitochondrial oxidative damage underlies multiple complex I losses in fungi.</title>
        <authorList>
            <person name="Schikora-Tamarit M.A."/>
            <person name="Marcet-Houben M."/>
            <person name="Nosek J."/>
            <person name="Gabaldon T."/>
        </authorList>
    </citation>
    <scope>NUCLEOTIDE SEQUENCE</scope>
    <source>
        <strain evidence="1">CBS6341</strain>
    </source>
</reference>
<sequence>MIRPVSLRTLSSFCLFNNSDSVVSLLTVNRFHLKYPDEVNISSDTIVSNSLDNEINDFGFSNNGLRIDFKPIYEVVKLEGFILILLPKLEFEKLCSKS</sequence>
<organism evidence="1 2">
    <name type="scientific">Wickerhamomyces mucosus</name>
    <dbReference type="NCBI Taxonomy" id="1378264"/>
    <lineage>
        <taxon>Eukaryota</taxon>
        <taxon>Fungi</taxon>
        <taxon>Dikarya</taxon>
        <taxon>Ascomycota</taxon>
        <taxon>Saccharomycotina</taxon>
        <taxon>Saccharomycetes</taxon>
        <taxon>Phaffomycetales</taxon>
        <taxon>Wickerhamomycetaceae</taxon>
        <taxon>Wickerhamomyces</taxon>
    </lineage>
</organism>
<dbReference type="AlphaFoldDB" id="A0A9P8PMS3"/>
<dbReference type="EMBL" id="JAEUBF010000877">
    <property type="protein sequence ID" value="KAH3674340.1"/>
    <property type="molecule type" value="Genomic_DNA"/>
</dbReference>
<evidence type="ECO:0000313" key="1">
    <source>
        <dbReference type="EMBL" id="KAH3674340.1"/>
    </source>
</evidence>
<dbReference type="Proteomes" id="UP000769528">
    <property type="component" value="Unassembled WGS sequence"/>
</dbReference>
<comment type="caution">
    <text evidence="1">The sequence shown here is derived from an EMBL/GenBank/DDBJ whole genome shotgun (WGS) entry which is preliminary data.</text>
</comment>
<protein>
    <submittedName>
        <fullName evidence="1">Uncharacterized protein</fullName>
    </submittedName>
</protein>
<keyword evidence="2" id="KW-1185">Reference proteome</keyword>
<reference evidence="1" key="2">
    <citation type="submission" date="2021-01" db="EMBL/GenBank/DDBJ databases">
        <authorList>
            <person name="Schikora-Tamarit M.A."/>
        </authorList>
    </citation>
    <scope>NUCLEOTIDE SEQUENCE</scope>
    <source>
        <strain evidence="1">CBS6341</strain>
    </source>
</reference>
<name>A0A9P8PMS3_9ASCO</name>
<gene>
    <name evidence="1" type="ORF">WICMUC_003366</name>
</gene>